<dbReference type="RefSeq" id="WP_212724122.1">
    <property type="nucleotide sequence ID" value="NZ_CP071250.1"/>
</dbReference>
<dbReference type="InterPro" id="IPR027434">
    <property type="entry name" value="Homing_endonucl"/>
</dbReference>
<keyword evidence="2" id="KW-0540">Nuclease</keyword>
<gene>
    <name evidence="2" type="ORF">J0J70_12590</name>
</gene>
<dbReference type="InterPro" id="IPR004860">
    <property type="entry name" value="LAGLIDADG_dom"/>
</dbReference>
<accession>A0A9Q9CPN5</accession>
<reference evidence="2" key="1">
    <citation type="submission" date="2021-03" db="EMBL/GenBank/DDBJ databases">
        <title>Comparative Genomics and Metabolomics in the genus Turicibacter.</title>
        <authorList>
            <person name="Maki J."/>
            <person name="Looft T."/>
        </authorList>
    </citation>
    <scope>NUCLEOTIDE SEQUENCE</scope>
    <source>
        <strain evidence="2">ISU324</strain>
    </source>
</reference>
<evidence type="ECO:0000313" key="2">
    <source>
        <dbReference type="EMBL" id="UUF08387.1"/>
    </source>
</evidence>
<feature type="domain" description="DOD-type homing endonuclease" evidence="1">
    <location>
        <begin position="171"/>
        <end position="309"/>
    </location>
</feature>
<name>A0A9Q9CPN5_9FIRM</name>
<dbReference type="GO" id="GO:0004519">
    <property type="term" value="F:endonuclease activity"/>
    <property type="evidence" value="ECO:0007669"/>
    <property type="project" value="UniProtKB-KW"/>
</dbReference>
<keyword evidence="2" id="KW-0378">Hydrolase</keyword>
<dbReference type="InterPro" id="IPR004042">
    <property type="entry name" value="Intein_endonuc_central"/>
</dbReference>
<sequence>MQNYEFNPDKNEFIANYQKLKSGKNMSEYYGVSVRKIYSYAQKINYRNTLKKDISWKPQDKEEFIKLYNQLKSSTLMAEHYRVSKKTILKYAKSIGFRNEYRNSLTKEEVNYVLESYHLKKAITISKELGVSKSLITKTWRINNLSGKTCRRYYINEDYFFNIDTKDKAYFLGIIASDGCVYYQQNPNKLKMLSFQFNIKDREIIDSFLYYTEAEYKPIIKNKYISLQINSDKIVNDLEKYNIVQRKTWIYVPYFIDNQLMWHYLRGYFDGDGSIYLCGKVNPSNWIISICGNECTMHAFQNFLRTHGIESYVRLDNRKEKYKYDFYNLIIRKNSEKIKFIQMLYHDSENLRLNRKYLKCVEFLKLYNERHPN</sequence>
<dbReference type="Pfam" id="PF14528">
    <property type="entry name" value="LAGLIDADG_3"/>
    <property type="match status" value="1"/>
</dbReference>
<organism evidence="2 3">
    <name type="scientific">Turicibacter bilis</name>
    <dbReference type="NCBI Taxonomy" id="2735723"/>
    <lineage>
        <taxon>Bacteria</taxon>
        <taxon>Bacillati</taxon>
        <taxon>Bacillota</taxon>
        <taxon>Erysipelotrichia</taxon>
        <taxon>Erysipelotrichales</taxon>
        <taxon>Turicibacteraceae</taxon>
        <taxon>Turicibacter</taxon>
    </lineage>
</organism>
<evidence type="ECO:0000313" key="3">
    <source>
        <dbReference type="Proteomes" id="UP001058072"/>
    </source>
</evidence>
<keyword evidence="2" id="KW-0255">Endonuclease</keyword>
<proteinExistence type="predicted"/>
<dbReference type="Proteomes" id="UP001058072">
    <property type="component" value="Chromosome"/>
</dbReference>
<dbReference type="EMBL" id="CP071250">
    <property type="protein sequence ID" value="UUF08387.1"/>
    <property type="molecule type" value="Genomic_DNA"/>
</dbReference>
<dbReference type="PROSITE" id="PS50819">
    <property type="entry name" value="INTEIN_ENDONUCLEASE"/>
    <property type="match status" value="1"/>
</dbReference>
<protein>
    <submittedName>
        <fullName evidence="2">LAGLIDADG family homing endonuclease</fullName>
    </submittedName>
</protein>
<evidence type="ECO:0000259" key="1">
    <source>
        <dbReference type="PROSITE" id="PS50819"/>
    </source>
</evidence>
<dbReference type="AlphaFoldDB" id="A0A9Q9CPN5"/>
<dbReference type="Gene3D" id="3.10.28.10">
    <property type="entry name" value="Homing endonucleases"/>
    <property type="match status" value="1"/>
</dbReference>
<dbReference type="SUPFAM" id="SSF55608">
    <property type="entry name" value="Homing endonucleases"/>
    <property type="match status" value="2"/>
</dbReference>